<keyword evidence="3 8" id="KW-0812">Transmembrane</keyword>
<dbReference type="PANTHER" id="PTHR21723">
    <property type="entry name" value="RESISTANCE TO INHIBITORS OF CHOLINESTERASE PROTEIN 3 RIC3"/>
    <property type="match status" value="1"/>
</dbReference>
<reference evidence="10 11" key="1">
    <citation type="submission" date="2023-08" db="EMBL/GenBank/DDBJ databases">
        <title>A Necator americanus chromosomal reference genome.</title>
        <authorList>
            <person name="Ilik V."/>
            <person name="Petrzelkova K.J."/>
            <person name="Pardy F."/>
            <person name="Fuh T."/>
            <person name="Niatou-Singa F.S."/>
            <person name="Gouil Q."/>
            <person name="Baker L."/>
            <person name="Ritchie M.E."/>
            <person name="Jex A.R."/>
            <person name="Gazzola D."/>
            <person name="Li H."/>
            <person name="Toshio Fujiwara R."/>
            <person name="Zhan B."/>
            <person name="Aroian R.V."/>
            <person name="Pafco B."/>
            <person name="Schwarz E.M."/>
        </authorList>
    </citation>
    <scope>NUCLEOTIDE SEQUENCE [LARGE SCALE GENOMIC DNA]</scope>
    <source>
        <strain evidence="10 11">Aroian</strain>
        <tissue evidence="10">Whole animal</tissue>
    </source>
</reference>
<evidence type="ECO:0000313" key="10">
    <source>
        <dbReference type="EMBL" id="KAK6748033.1"/>
    </source>
</evidence>
<feature type="compositionally biased region" description="Acidic residues" evidence="7">
    <location>
        <begin position="325"/>
        <end position="338"/>
    </location>
</feature>
<dbReference type="InterPro" id="IPR026160">
    <property type="entry name" value="Ric3"/>
</dbReference>
<evidence type="ECO:0000256" key="8">
    <source>
        <dbReference type="SAM" id="Phobius"/>
    </source>
</evidence>
<feature type="region of interest" description="Disordered" evidence="7">
    <location>
        <begin position="1"/>
        <end position="24"/>
    </location>
</feature>
<comment type="subcellular location">
    <subcellularLocation>
        <location evidence="1">Endoplasmic reticulum membrane</location>
    </subcellularLocation>
</comment>
<comment type="similarity">
    <text evidence="2">Belongs to the ric-3 family.</text>
</comment>
<proteinExistence type="inferred from homology"/>
<evidence type="ECO:0000256" key="1">
    <source>
        <dbReference type="ARBA" id="ARBA00004586"/>
    </source>
</evidence>
<keyword evidence="4" id="KW-0256">Endoplasmic reticulum</keyword>
<dbReference type="Proteomes" id="UP001303046">
    <property type="component" value="Unassembled WGS sequence"/>
</dbReference>
<feature type="compositionally biased region" description="Acidic residues" evidence="7">
    <location>
        <begin position="275"/>
        <end position="288"/>
    </location>
</feature>
<dbReference type="EMBL" id="JAVFWL010000004">
    <property type="protein sequence ID" value="KAK6748033.1"/>
    <property type="molecule type" value="Genomic_DNA"/>
</dbReference>
<sequence length="367" mass="41658">MPDRGRERERKRRRRRSDNDDDEQSGFAGWKLGLVVGVIVVCFAMLYPTVIHPMLMSFVGRKETQKPTPSRPPVHPGMGGPGAYRAPGGRADVHPAMRMAQQQAETQSGGRGTFTWMLPIYTVGVVIFLLYTLFKSKSKKKRRSRYDSSEYSSDDDDEYNDRLKKKIGKRKLRGLQERLQQTEEAMNKILEQLEAVQAVGSLVEGEQPTAAEGVPGDSAPKETINAKNEQYITDLEKALRDFKVLSDAYEEERGLRKRGSNTDGDTSTEELNSASDEDESEEEEEEEDLSRVKKKSSRKVRDGDSEDETLQKDGEKTQRKKRKEDDDEGEDDEPESTEETVKSTKKLETAKQTQSSTKNVRRRARKV</sequence>
<keyword evidence="11" id="KW-1185">Reference proteome</keyword>
<feature type="domain" description="Resistance to inhibitors of cholinesterase protein 3 N-terminal" evidence="9">
    <location>
        <begin position="39"/>
        <end position="191"/>
    </location>
</feature>
<organism evidence="10 11">
    <name type="scientific">Necator americanus</name>
    <name type="common">Human hookworm</name>
    <dbReference type="NCBI Taxonomy" id="51031"/>
    <lineage>
        <taxon>Eukaryota</taxon>
        <taxon>Metazoa</taxon>
        <taxon>Ecdysozoa</taxon>
        <taxon>Nematoda</taxon>
        <taxon>Chromadorea</taxon>
        <taxon>Rhabditida</taxon>
        <taxon>Rhabditina</taxon>
        <taxon>Rhabditomorpha</taxon>
        <taxon>Strongyloidea</taxon>
        <taxon>Ancylostomatidae</taxon>
        <taxon>Bunostominae</taxon>
        <taxon>Necator</taxon>
    </lineage>
</organism>
<dbReference type="PANTHER" id="PTHR21723:SF3">
    <property type="entry name" value="PROTEIN RIC-3"/>
    <property type="match status" value="1"/>
</dbReference>
<feature type="transmembrane region" description="Helical" evidence="8">
    <location>
        <begin position="116"/>
        <end position="134"/>
    </location>
</feature>
<protein>
    <recommendedName>
        <fullName evidence="9">Resistance to inhibitors of cholinesterase protein 3 N-terminal domain-containing protein</fullName>
    </recommendedName>
</protein>
<evidence type="ECO:0000256" key="3">
    <source>
        <dbReference type="ARBA" id="ARBA00022692"/>
    </source>
</evidence>
<evidence type="ECO:0000313" key="11">
    <source>
        <dbReference type="Proteomes" id="UP001303046"/>
    </source>
</evidence>
<feature type="region of interest" description="Disordered" evidence="7">
    <location>
        <begin position="62"/>
        <end position="91"/>
    </location>
</feature>
<feature type="transmembrane region" description="Helical" evidence="8">
    <location>
        <begin position="32"/>
        <end position="51"/>
    </location>
</feature>
<feature type="compositionally biased region" description="Basic and acidic residues" evidence="7">
    <location>
        <begin position="339"/>
        <end position="349"/>
    </location>
</feature>
<keyword evidence="5 8" id="KW-1133">Transmembrane helix</keyword>
<gene>
    <name evidence="10" type="primary">Necator_chrIV.g14238</name>
    <name evidence="10" type="ORF">RB195_000944</name>
</gene>
<evidence type="ECO:0000256" key="7">
    <source>
        <dbReference type="SAM" id="MobiDB-lite"/>
    </source>
</evidence>
<evidence type="ECO:0000256" key="6">
    <source>
        <dbReference type="ARBA" id="ARBA00023136"/>
    </source>
</evidence>
<comment type="caution">
    <text evidence="10">The sequence shown here is derived from an EMBL/GenBank/DDBJ whole genome shotgun (WGS) entry which is preliminary data.</text>
</comment>
<dbReference type="InterPro" id="IPR032763">
    <property type="entry name" value="RIC3_N"/>
</dbReference>
<keyword evidence="6 8" id="KW-0472">Membrane</keyword>
<dbReference type="Pfam" id="PF15361">
    <property type="entry name" value="RIC3"/>
    <property type="match status" value="1"/>
</dbReference>
<evidence type="ECO:0000259" key="9">
    <source>
        <dbReference type="Pfam" id="PF15361"/>
    </source>
</evidence>
<name>A0ABR1DC02_NECAM</name>
<accession>A0ABR1DC02</accession>
<feature type="compositionally biased region" description="Basic and acidic residues" evidence="7">
    <location>
        <begin position="299"/>
        <end position="317"/>
    </location>
</feature>
<evidence type="ECO:0000256" key="4">
    <source>
        <dbReference type="ARBA" id="ARBA00022824"/>
    </source>
</evidence>
<evidence type="ECO:0000256" key="5">
    <source>
        <dbReference type="ARBA" id="ARBA00022989"/>
    </source>
</evidence>
<feature type="region of interest" description="Disordered" evidence="7">
    <location>
        <begin position="249"/>
        <end position="367"/>
    </location>
</feature>
<evidence type="ECO:0000256" key="2">
    <source>
        <dbReference type="ARBA" id="ARBA00008538"/>
    </source>
</evidence>